<dbReference type="GO" id="GO:0008839">
    <property type="term" value="F:4-hydroxy-tetrahydrodipicolinate reductase"/>
    <property type="evidence" value="ECO:0007669"/>
    <property type="project" value="UniProtKB-UniRule"/>
</dbReference>
<name>A0A6C0GCP6_9BACT</name>
<feature type="domain" description="Dihydrodipicolinate reductase C-terminal" evidence="14">
    <location>
        <begin position="106"/>
        <end position="236"/>
    </location>
</feature>
<evidence type="ECO:0000256" key="12">
    <source>
        <dbReference type="NCBIfam" id="TIGR00036"/>
    </source>
</evidence>
<evidence type="ECO:0000256" key="7">
    <source>
        <dbReference type="ARBA" id="ARBA00023154"/>
    </source>
</evidence>
<comment type="catalytic activity">
    <reaction evidence="10">
        <text>(S)-2,3,4,5-tetrahydrodipicolinate + NADP(+) + H2O = (2S,4S)-4-hydroxy-2,3,4,5-tetrahydrodipicolinate + NADPH + H(+)</text>
        <dbReference type="Rhea" id="RHEA:35331"/>
        <dbReference type="ChEBI" id="CHEBI:15377"/>
        <dbReference type="ChEBI" id="CHEBI:15378"/>
        <dbReference type="ChEBI" id="CHEBI:16845"/>
        <dbReference type="ChEBI" id="CHEBI:57783"/>
        <dbReference type="ChEBI" id="CHEBI:58349"/>
        <dbReference type="ChEBI" id="CHEBI:67139"/>
        <dbReference type="EC" id="1.17.1.8"/>
    </reaction>
</comment>
<evidence type="ECO:0000256" key="11">
    <source>
        <dbReference type="ARBA" id="ARBA00049396"/>
    </source>
</evidence>
<keyword evidence="2" id="KW-0028">Amino-acid biosynthesis</keyword>
<dbReference type="Proteomes" id="UP000480178">
    <property type="component" value="Chromosome"/>
</dbReference>
<accession>A0A6C0GCP6</accession>
<dbReference type="GO" id="GO:0005829">
    <property type="term" value="C:cytosol"/>
    <property type="evidence" value="ECO:0007669"/>
    <property type="project" value="TreeGrafter"/>
</dbReference>
<evidence type="ECO:0000256" key="4">
    <source>
        <dbReference type="ARBA" id="ARBA00022915"/>
    </source>
</evidence>
<dbReference type="GO" id="GO:0009089">
    <property type="term" value="P:lysine biosynthetic process via diaminopimelate"/>
    <property type="evidence" value="ECO:0007669"/>
    <property type="project" value="UniProtKB-UniRule"/>
</dbReference>
<dbReference type="PANTHER" id="PTHR20836">
    <property type="entry name" value="DIHYDRODIPICOLINATE REDUCTASE"/>
    <property type="match status" value="1"/>
</dbReference>
<evidence type="ECO:0000313" key="15">
    <source>
        <dbReference type="EMBL" id="QHT65602.1"/>
    </source>
</evidence>
<keyword evidence="3" id="KW-0521">NADP</keyword>
<evidence type="ECO:0000256" key="5">
    <source>
        <dbReference type="ARBA" id="ARBA00023002"/>
    </source>
</evidence>
<keyword evidence="7" id="KW-0457">Lysine biosynthesis</keyword>
<dbReference type="EC" id="1.17.1.8" evidence="9 12"/>
<evidence type="ECO:0000259" key="14">
    <source>
        <dbReference type="Pfam" id="PF05173"/>
    </source>
</evidence>
<dbReference type="Gene3D" id="3.40.50.720">
    <property type="entry name" value="NAD(P)-binding Rossmann-like Domain"/>
    <property type="match status" value="1"/>
</dbReference>
<dbReference type="RefSeq" id="WP_162441684.1">
    <property type="nucleotide sequence ID" value="NZ_CP048222.1"/>
</dbReference>
<dbReference type="Pfam" id="PF05173">
    <property type="entry name" value="DapB_C"/>
    <property type="match status" value="1"/>
</dbReference>
<dbReference type="NCBIfam" id="TIGR00036">
    <property type="entry name" value="dapB"/>
    <property type="match status" value="1"/>
</dbReference>
<evidence type="ECO:0000256" key="3">
    <source>
        <dbReference type="ARBA" id="ARBA00022857"/>
    </source>
</evidence>
<dbReference type="EMBL" id="CP048222">
    <property type="protein sequence ID" value="QHT65602.1"/>
    <property type="molecule type" value="Genomic_DNA"/>
</dbReference>
<organism evidence="15 16">
    <name type="scientific">Rhodocytophaga rosea</name>
    <dbReference type="NCBI Taxonomy" id="2704465"/>
    <lineage>
        <taxon>Bacteria</taxon>
        <taxon>Pseudomonadati</taxon>
        <taxon>Bacteroidota</taxon>
        <taxon>Cytophagia</taxon>
        <taxon>Cytophagales</taxon>
        <taxon>Rhodocytophagaceae</taxon>
        <taxon>Rhodocytophaga</taxon>
    </lineage>
</organism>
<evidence type="ECO:0000256" key="6">
    <source>
        <dbReference type="ARBA" id="ARBA00023027"/>
    </source>
</evidence>
<dbReference type="InterPro" id="IPR000846">
    <property type="entry name" value="DapB_N"/>
</dbReference>
<keyword evidence="16" id="KW-1185">Reference proteome</keyword>
<dbReference type="PANTHER" id="PTHR20836:SF0">
    <property type="entry name" value="4-HYDROXY-TETRAHYDRODIPICOLINATE REDUCTASE 1, CHLOROPLASTIC-RELATED"/>
    <property type="match status" value="1"/>
</dbReference>
<protein>
    <recommendedName>
        <fullName evidence="9 12">4-hydroxy-tetrahydrodipicolinate reductase</fullName>
        <ecNumber evidence="9 12">1.17.1.8</ecNumber>
    </recommendedName>
</protein>
<keyword evidence="6" id="KW-0520">NAD</keyword>
<dbReference type="InterPro" id="IPR022663">
    <property type="entry name" value="DapB_C"/>
</dbReference>
<dbReference type="Pfam" id="PF01113">
    <property type="entry name" value="DapB_N"/>
    <property type="match status" value="1"/>
</dbReference>
<evidence type="ECO:0000259" key="13">
    <source>
        <dbReference type="Pfam" id="PF01113"/>
    </source>
</evidence>
<evidence type="ECO:0000256" key="8">
    <source>
        <dbReference type="ARBA" id="ARBA00037922"/>
    </source>
</evidence>
<evidence type="ECO:0000256" key="2">
    <source>
        <dbReference type="ARBA" id="ARBA00022605"/>
    </source>
</evidence>
<comment type="similarity">
    <text evidence="1">Belongs to the DapB family.</text>
</comment>
<dbReference type="InterPro" id="IPR023940">
    <property type="entry name" value="DHDPR_bac"/>
</dbReference>
<comment type="catalytic activity">
    <reaction evidence="11">
        <text>(S)-2,3,4,5-tetrahydrodipicolinate + NAD(+) + H2O = (2S,4S)-4-hydroxy-2,3,4,5-tetrahydrodipicolinate + NADH + H(+)</text>
        <dbReference type="Rhea" id="RHEA:35323"/>
        <dbReference type="ChEBI" id="CHEBI:15377"/>
        <dbReference type="ChEBI" id="CHEBI:15378"/>
        <dbReference type="ChEBI" id="CHEBI:16845"/>
        <dbReference type="ChEBI" id="CHEBI:57540"/>
        <dbReference type="ChEBI" id="CHEBI:57945"/>
        <dbReference type="ChEBI" id="CHEBI:67139"/>
        <dbReference type="EC" id="1.17.1.8"/>
    </reaction>
</comment>
<sequence>MNIILLGYGKMGKVLERVAISRGHTISHKIDLNNLHELAGIDPATVDAAIEFSSPESAVSNLTYCFEHHIPVVCGTTGWLHRKQEMERLCMQKSGAFFYASNYSLGVNIFFHLNRVLSNLMNRYTDYEVSMEEIHHTEKKDAPSGTALSLAKDIIDSMDRKQGWVNEHATEPSLLSIISLREAGVPGTHTIRYESKEDTIEIKHTAHSREGFALGAVVAAEWIQGKQGVFNMQDMMKF</sequence>
<reference evidence="15 16" key="1">
    <citation type="submission" date="2020-01" db="EMBL/GenBank/DDBJ databases">
        <authorList>
            <person name="Kim M.K."/>
        </authorList>
    </citation>
    <scope>NUCLEOTIDE SEQUENCE [LARGE SCALE GENOMIC DNA]</scope>
    <source>
        <strain evidence="15 16">172606-1</strain>
    </source>
</reference>
<dbReference type="Gene3D" id="3.30.360.10">
    <property type="entry name" value="Dihydrodipicolinate Reductase, domain 2"/>
    <property type="match status" value="1"/>
</dbReference>
<gene>
    <name evidence="15" type="primary">dapB</name>
    <name evidence="15" type="ORF">GXP67_02450</name>
</gene>
<comment type="pathway">
    <text evidence="8">Amino-acid biosynthesis; L-lysine biosynthesis via DAP pathway; (S)-tetrahydrodipicolinate from L-aspartate: step 4/4.</text>
</comment>
<evidence type="ECO:0000313" key="16">
    <source>
        <dbReference type="Proteomes" id="UP000480178"/>
    </source>
</evidence>
<feature type="domain" description="Dihydrodipicolinate reductase N-terminal" evidence="13">
    <location>
        <begin position="1"/>
        <end position="103"/>
    </location>
</feature>
<keyword evidence="5 15" id="KW-0560">Oxidoreductase</keyword>
<dbReference type="AlphaFoldDB" id="A0A6C0GCP6"/>
<keyword evidence="4" id="KW-0220">Diaminopimelate biosynthesis</keyword>
<dbReference type="SUPFAM" id="SSF51735">
    <property type="entry name" value="NAD(P)-binding Rossmann-fold domains"/>
    <property type="match status" value="1"/>
</dbReference>
<dbReference type="KEGG" id="rhoz:GXP67_02450"/>
<dbReference type="SUPFAM" id="SSF55347">
    <property type="entry name" value="Glyceraldehyde-3-phosphate dehydrogenase-like, C-terminal domain"/>
    <property type="match status" value="1"/>
</dbReference>
<evidence type="ECO:0000256" key="9">
    <source>
        <dbReference type="ARBA" id="ARBA00038983"/>
    </source>
</evidence>
<evidence type="ECO:0000256" key="10">
    <source>
        <dbReference type="ARBA" id="ARBA00049080"/>
    </source>
</evidence>
<evidence type="ECO:0000256" key="1">
    <source>
        <dbReference type="ARBA" id="ARBA00006642"/>
    </source>
</evidence>
<dbReference type="InterPro" id="IPR036291">
    <property type="entry name" value="NAD(P)-bd_dom_sf"/>
</dbReference>
<dbReference type="PIRSF" id="PIRSF000161">
    <property type="entry name" value="DHPR"/>
    <property type="match status" value="1"/>
</dbReference>
<proteinExistence type="inferred from homology"/>
<dbReference type="GO" id="GO:0019877">
    <property type="term" value="P:diaminopimelate biosynthetic process"/>
    <property type="evidence" value="ECO:0007669"/>
    <property type="project" value="UniProtKB-KW"/>
</dbReference>